<dbReference type="SUPFAM" id="SSF47413">
    <property type="entry name" value="lambda repressor-like DNA-binding domains"/>
    <property type="match status" value="1"/>
</dbReference>
<dbReference type="EMBL" id="JAHXZN010000005">
    <property type="protein sequence ID" value="MBW6531905.1"/>
    <property type="molecule type" value="Genomic_DNA"/>
</dbReference>
<evidence type="ECO:0000313" key="7">
    <source>
        <dbReference type="Proteomes" id="UP000759103"/>
    </source>
</evidence>
<dbReference type="Pfam" id="PF13560">
    <property type="entry name" value="HTH_31"/>
    <property type="match status" value="1"/>
</dbReference>
<sequence length="229" mass="25518">MGRQHQFGAEGGVASGNNIQRFREERGWSRPELGKRMNTSGQQVERLEKAQRRLTQDWIERAARALGVEPVDIIAPDRGEVPDQPVARSLDAGETVEIIRLDLSLPMGPGASVDDYVEEEPLRFDLGYVQAFTRTPAHRLRLAHGVGDSMFPTLLNSDLVWIDSTQNTLNQADKVWAVSINGAAAIKRLRPLREGKVLVISDNPTIENYEVAADELRIGGRVIRFARDL</sequence>
<gene>
    <name evidence="6" type="ORF">KZ820_14280</name>
</gene>
<dbReference type="InterPro" id="IPR010982">
    <property type="entry name" value="Lambda_DNA-bd_dom_sf"/>
</dbReference>
<dbReference type="SUPFAM" id="SSF51306">
    <property type="entry name" value="LexA/Signal peptidase"/>
    <property type="match status" value="1"/>
</dbReference>
<dbReference type="PANTHER" id="PTHR40661:SF3">
    <property type="entry name" value="FELS-1 PROPHAGE TRANSCRIPTIONAL REGULATOR"/>
    <property type="match status" value="1"/>
</dbReference>
<dbReference type="CDD" id="cd00093">
    <property type="entry name" value="HTH_XRE"/>
    <property type="match status" value="1"/>
</dbReference>
<evidence type="ECO:0000256" key="3">
    <source>
        <dbReference type="ARBA" id="ARBA00023163"/>
    </source>
</evidence>
<protein>
    <submittedName>
        <fullName evidence="6">Helix-turn-helix domain-containing protein</fullName>
    </submittedName>
</protein>
<dbReference type="InterPro" id="IPR039418">
    <property type="entry name" value="LexA-like"/>
</dbReference>
<keyword evidence="7" id="KW-1185">Reference proteome</keyword>
<dbReference type="Gene3D" id="2.10.109.10">
    <property type="entry name" value="Umud Fragment, subunit A"/>
    <property type="match status" value="1"/>
</dbReference>
<dbReference type="InterPro" id="IPR036286">
    <property type="entry name" value="LexA/Signal_pep-like_sf"/>
</dbReference>
<accession>A0ABS7BQW0</accession>
<evidence type="ECO:0000259" key="5">
    <source>
        <dbReference type="PROSITE" id="PS50943"/>
    </source>
</evidence>
<name>A0ABS7BQW0_9SPHN</name>
<evidence type="ECO:0000313" key="6">
    <source>
        <dbReference type="EMBL" id="MBW6531905.1"/>
    </source>
</evidence>
<evidence type="ECO:0000256" key="2">
    <source>
        <dbReference type="ARBA" id="ARBA00023125"/>
    </source>
</evidence>
<feature type="compositionally biased region" description="Basic and acidic residues" evidence="4">
    <location>
        <begin position="21"/>
        <end position="35"/>
    </location>
</feature>
<feature type="region of interest" description="Disordered" evidence="4">
    <location>
        <begin position="1"/>
        <end position="43"/>
    </location>
</feature>
<dbReference type="Proteomes" id="UP000759103">
    <property type="component" value="Unassembled WGS sequence"/>
</dbReference>
<keyword evidence="1" id="KW-0805">Transcription regulation</keyword>
<comment type="caution">
    <text evidence="6">The sequence shown here is derived from an EMBL/GenBank/DDBJ whole genome shotgun (WGS) entry which is preliminary data.</text>
</comment>
<reference evidence="6 7" key="1">
    <citation type="submission" date="2021-07" db="EMBL/GenBank/DDBJ databases">
        <title>Sphingomonas sp.</title>
        <authorList>
            <person name="Feng G."/>
            <person name="Li J."/>
            <person name="Pan M."/>
        </authorList>
    </citation>
    <scope>NUCLEOTIDE SEQUENCE [LARGE SCALE GENOMIC DNA]</scope>
    <source>
        <strain evidence="6 7">RRHST34</strain>
    </source>
</reference>
<dbReference type="Gene3D" id="1.10.260.40">
    <property type="entry name" value="lambda repressor-like DNA-binding domains"/>
    <property type="match status" value="1"/>
</dbReference>
<dbReference type="CDD" id="cd06529">
    <property type="entry name" value="S24_LexA-like"/>
    <property type="match status" value="1"/>
</dbReference>
<organism evidence="6 7">
    <name type="scientific">Sphingomonas citri</name>
    <dbReference type="NCBI Taxonomy" id="2862499"/>
    <lineage>
        <taxon>Bacteria</taxon>
        <taxon>Pseudomonadati</taxon>
        <taxon>Pseudomonadota</taxon>
        <taxon>Alphaproteobacteria</taxon>
        <taxon>Sphingomonadales</taxon>
        <taxon>Sphingomonadaceae</taxon>
        <taxon>Sphingomonas</taxon>
    </lineage>
</organism>
<dbReference type="PROSITE" id="PS50943">
    <property type="entry name" value="HTH_CROC1"/>
    <property type="match status" value="1"/>
</dbReference>
<proteinExistence type="predicted"/>
<dbReference type="Pfam" id="PF00717">
    <property type="entry name" value="Peptidase_S24"/>
    <property type="match status" value="1"/>
</dbReference>
<evidence type="ECO:0000256" key="4">
    <source>
        <dbReference type="SAM" id="MobiDB-lite"/>
    </source>
</evidence>
<feature type="domain" description="HTH cro/C1-type" evidence="5">
    <location>
        <begin position="19"/>
        <end position="73"/>
    </location>
</feature>
<dbReference type="InterPro" id="IPR015927">
    <property type="entry name" value="Peptidase_S24_S26A/B/C"/>
</dbReference>
<dbReference type="PANTHER" id="PTHR40661">
    <property type="match status" value="1"/>
</dbReference>
<keyword evidence="3" id="KW-0804">Transcription</keyword>
<keyword evidence="2" id="KW-0238">DNA-binding</keyword>
<dbReference type="SMART" id="SM00530">
    <property type="entry name" value="HTH_XRE"/>
    <property type="match status" value="1"/>
</dbReference>
<dbReference type="InterPro" id="IPR001387">
    <property type="entry name" value="Cro/C1-type_HTH"/>
</dbReference>
<evidence type="ECO:0000256" key="1">
    <source>
        <dbReference type="ARBA" id="ARBA00023015"/>
    </source>
</evidence>